<comment type="caution">
    <text evidence="2">The sequence shown here is derived from an EMBL/GenBank/DDBJ whole genome shotgun (WGS) entry which is preliminary data.</text>
</comment>
<name>A0A5C6NY09_9TELE</name>
<sequence length="126" mass="13927">MDRPLEGQMTGGTDHWTDGSLERRTTGGTDGWRDGPLERWTTGGTDDWWDGPLEGRMNGEIDDWRDRGMLCWKKMGGGGGNHIQPFKSDGLFHLRPLRGDQQQSSPDEGFPLHLTANTSATVALAC</sequence>
<feature type="compositionally biased region" description="Basic and acidic residues" evidence="1">
    <location>
        <begin position="15"/>
        <end position="37"/>
    </location>
</feature>
<accession>A0A5C6NY09</accession>
<proteinExistence type="predicted"/>
<protein>
    <submittedName>
        <fullName evidence="2">Uncharacterized protein</fullName>
    </submittedName>
</protein>
<reference evidence="2 3" key="1">
    <citation type="submission" date="2019-04" db="EMBL/GenBank/DDBJ databases">
        <title>Chromosome genome assembly for Takifugu flavidus.</title>
        <authorList>
            <person name="Xiao S."/>
        </authorList>
    </citation>
    <scope>NUCLEOTIDE SEQUENCE [LARGE SCALE GENOMIC DNA]</scope>
    <source>
        <strain evidence="2">HTHZ2018</strain>
        <tissue evidence="2">Muscle</tissue>
    </source>
</reference>
<organism evidence="2 3">
    <name type="scientific">Takifugu flavidus</name>
    <name type="common">sansaifugu</name>
    <dbReference type="NCBI Taxonomy" id="433684"/>
    <lineage>
        <taxon>Eukaryota</taxon>
        <taxon>Metazoa</taxon>
        <taxon>Chordata</taxon>
        <taxon>Craniata</taxon>
        <taxon>Vertebrata</taxon>
        <taxon>Euteleostomi</taxon>
        <taxon>Actinopterygii</taxon>
        <taxon>Neopterygii</taxon>
        <taxon>Teleostei</taxon>
        <taxon>Neoteleostei</taxon>
        <taxon>Acanthomorphata</taxon>
        <taxon>Eupercaria</taxon>
        <taxon>Tetraodontiformes</taxon>
        <taxon>Tetradontoidea</taxon>
        <taxon>Tetraodontidae</taxon>
        <taxon>Takifugu</taxon>
    </lineage>
</organism>
<evidence type="ECO:0000256" key="1">
    <source>
        <dbReference type="SAM" id="MobiDB-lite"/>
    </source>
</evidence>
<gene>
    <name evidence="2" type="ORF">D4764_16G0000280</name>
</gene>
<evidence type="ECO:0000313" key="2">
    <source>
        <dbReference type="EMBL" id="TWW71531.1"/>
    </source>
</evidence>
<dbReference type="EMBL" id="RHFK02000008">
    <property type="protein sequence ID" value="TWW71531.1"/>
    <property type="molecule type" value="Genomic_DNA"/>
</dbReference>
<evidence type="ECO:0000313" key="3">
    <source>
        <dbReference type="Proteomes" id="UP000324091"/>
    </source>
</evidence>
<feature type="region of interest" description="Disordered" evidence="1">
    <location>
        <begin position="1"/>
        <end position="53"/>
    </location>
</feature>
<dbReference type="Proteomes" id="UP000324091">
    <property type="component" value="Chromosome 16"/>
</dbReference>
<dbReference type="AlphaFoldDB" id="A0A5C6NY09"/>
<keyword evidence="3" id="KW-1185">Reference proteome</keyword>